<name>A0A9P0PVM6_ACAOB</name>
<keyword evidence="8" id="KW-0472">Membrane</keyword>
<dbReference type="PROSITE" id="PS50092">
    <property type="entry name" value="TSP1"/>
    <property type="match status" value="1"/>
</dbReference>
<evidence type="ECO:0000256" key="5">
    <source>
        <dbReference type="ARBA" id="ARBA00022729"/>
    </source>
</evidence>
<evidence type="ECO:0000313" key="12">
    <source>
        <dbReference type="EMBL" id="CAH2000601.1"/>
    </source>
</evidence>
<keyword evidence="13" id="KW-1185">Reference proteome</keyword>
<accession>A0A9P0PVM6</accession>
<comment type="caution">
    <text evidence="12">The sequence shown here is derived from an EMBL/GenBank/DDBJ whole genome shotgun (WGS) entry which is preliminary data.</text>
</comment>
<evidence type="ECO:0000256" key="3">
    <source>
        <dbReference type="ARBA" id="ARBA00022525"/>
    </source>
</evidence>
<evidence type="ECO:0000256" key="1">
    <source>
        <dbReference type="ARBA" id="ARBA00004167"/>
    </source>
</evidence>
<reference evidence="12" key="1">
    <citation type="submission" date="2022-03" db="EMBL/GenBank/DDBJ databases">
        <authorList>
            <person name="Sayadi A."/>
        </authorList>
    </citation>
    <scope>NUCLEOTIDE SEQUENCE</scope>
</reference>
<evidence type="ECO:0000256" key="9">
    <source>
        <dbReference type="ARBA" id="ARBA00023157"/>
    </source>
</evidence>
<feature type="compositionally biased region" description="Polar residues" evidence="11">
    <location>
        <begin position="26"/>
        <end position="35"/>
    </location>
</feature>
<dbReference type="GO" id="GO:0007399">
    <property type="term" value="P:nervous system development"/>
    <property type="evidence" value="ECO:0007669"/>
    <property type="project" value="UniProtKB-ARBA"/>
</dbReference>
<evidence type="ECO:0000256" key="4">
    <source>
        <dbReference type="ARBA" id="ARBA00022692"/>
    </source>
</evidence>
<dbReference type="SUPFAM" id="SSF82895">
    <property type="entry name" value="TSP-1 type 1 repeat"/>
    <property type="match status" value="1"/>
</dbReference>
<evidence type="ECO:0000256" key="8">
    <source>
        <dbReference type="ARBA" id="ARBA00023136"/>
    </source>
</evidence>
<evidence type="ECO:0000256" key="10">
    <source>
        <dbReference type="ARBA" id="ARBA00023180"/>
    </source>
</evidence>
<evidence type="ECO:0000256" key="6">
    <source>
        <dbReference type="ARBA" id="ARBA00022737"/>
    </source>
</evidence>
<keyword evidence="3" id="KW-0964">Secreted</keyword>
<dbReference type="InterPro" id="IPR036383">
    <property type="entry name" value="TSP1_rpt_sf"/>
</dbReference>
<keyword evidence="5" id="KW-0732">Signal</keyword>
<sequence length="86" mass="9459">MKRVNGGWSPWSPWTDCRCPGATLSAGKQSTRTCTNPPPSNGGKPCQGISVRKTKDCVPCPQEELVLDTAYDYDMYDNVYGKLLLC</sequence>
<dbReference type="FunFam" id="2.20.100.10:FF:000021">
    <property type="entry name" value="semaphorin-5B isoform X1"/>
    <property type="match status" value="1"/>
</dbReference>
<dbReference type="OrthoDB" id="5973910at2759"/>
<feature type="region of interest" description="Disordered" evidence="11">
    <location>
        <begin position="25"/>
        <end position="47"/>
    </location>
</feature>
<keyword evidence="10" id="KW-0325">Glycoprotein</keyword>
<keyword evidence="4" id="KW-0812">Transmembrane</keyword>
<organism evidence="12 13">
    <name type="scientific">Acanthoscelides obtectus</name>
    <name type="common">Bean weevil</name>
    <name type="synonym">Bruchus obtectus</name>
    <dbReference type="NCBI Taxonomy" id="200917"/>
    <lineage>
        <taxon>Eukaryota</taxon>
        <taxon>Metazoa</taxon>
        <taxon>Ecdysozoa</taxon>
        <taxon>Arthropoda</taxon>
        <taxon>Hexapoda</taxon>
        <taxon>Insecta</taxon>
        <taxon>Pterygota</taxon>
        <taxon>Neoptera</taxon>
        <taxon>Endopterygota</taxon>
        <taxon>Coleoptera</taxon>
        <taxon>Polyphaga</taxon>
        <taxon>Cucujiformia</taxon>
        <taxon>Chrysomeloidea</taxon>
        <taxon>Chrysomelidae</taxon>
        <taxon>Bruchinae</taxon>
        <taxon>Bruchini</taxon>
        <taxon>Acanthoscelides</taxon>
    </lineage>
</organism>
<evidence type="ECO:0000256" key="2">
    <source>
        <dbReference type="ARBA" id="ARBA00004613"/>
    </source>
</evidence>
<comment type="subcellular location">
    <subcellularLocation>
        <location evidence="1">Membrane</location>
        <topology evidence="1">Single-pass membrane protein</topology>
    </subcellularLocation>
    <subcellularLocation>
        <location evidence="2">Secreted</location>
    </subcellularLocation>
</comment>
<dbReference type="Proteomes" id="UP001152888">
    <property type="component" value="Unassembled WGS sequence"/>
</dbReference>
<dbReference type="InterPro" id="IPR052065">
    <property type="entry name" value="Compl_asym_regulator"/>
</dbReference>
<dbReference type="Gene3D" id="2.20.100.10">
    <property type="entry name" value="Thrombospondin type-1 (TSP1) repeat"/>
    <property type="match status" value="1"/>
</dbReference>
<evidence type="ECO:0000256" key="7">
    <source>
        <dbReference type="ARBA" id="ARBA00022989"/>
    </source>
</evidence>
<dbReference type="GO" id="GO:0016020">
    <property type="term" value="C:membrane"/>
    <property type="evidence" value="ECO:0007669"/>
    <property type="project" value="UniProtKB-SubCell"/>
</dbReference>
<dbReference type="EMBL" id="CAKOFQ010007413">
    <property type="protein sequence ID" value="CAH2000601.1"/>
    <property type="molecule type" value="Genomic_DNA"/>
</dbReference>
<dbReference type="PANTHER" id="PTHR22906:SF43">
    <property type="entry name" value="PROPERDIN"/>
    <property type="match status" value="1"/>
</dbReference>
<evidence type="ECO:0000256" key="11">
    <source>
        <dbReference type="SAM" id="MobiDB-lite"/>
    </source>
</evidence>
<gene>
    <name evidence="12" type="ORF">ACAOBT_LOCUS25670</name>
</gene>
<keyword evidence="9" id="KW-1015">Disulfide bond</keyword>
<protein>
    <submittedName>
        <fullName evidence="12">Uncharacterized protein</fullName>
    </submittedName>
</protein>
<keyword evidence="6" id="KW-0677">Repeat</keyword>
<dbReference type="AlphaFoldDB" id="A0A9P0PVM6"/>
<dbReference type="InterPro" id="IPR000884">
    <property type="entry name" value="TSP1_rpt"/>
</dbReference>
<dbReference type="PANTHER" id="PTHR22906">
    <property type="entry name" value="PROPERDIN"/>
    <property type="match status" value="1"/>
</dbReference>
<evidence type="ECO:0000313" key="13">
    <source>
        <dbReference type="Proteomes" id="UP001152888"/>
    </source>
</evidence>
<keyword evidence="7" id="KW-1133">Transmembrane helix</keyword>
<proteinExistence type="predicted"/>